<accession>M2QAR6</accession>
<dbReference type="PANTHER" id="PTHR22847">
    <property type="entry name" value="WD40 REPEAT PROTEIN"/>
    <property type="match status" value="1"/>
</dbReference>
<keyword evidence="1 3" id="KW-0853">WD repeat</keyword>
<feature type="repeat" description="WD" evidence="3">
    <location>
        <begin position="391"/>
        <end position="422"/>
    </location>
</feature>
<dbReference type="InterPro" id="IPR036322">
    <property type="entry name" value="WD40_repeat_dom_sf"/>
</dbReference>
<keyword evidence="6" id="KW-1185">Reference proteome</keyword>
<keyword evidence="2" id="KW-0677">Repeat</keyword>
<dbReference type="Pfam" id="PF09994">
    <property type="entry name" value="T6SS_Tle1-like_cat"/>
    <property type="match status" value="1"/>
</dbReference>
<dbReference type="SUPFAM" id="SSF50978">
    <property type="entry name" value="WD40 repeat-like"/>
    <property type="match status" value="1"/>
</dbReference>
<dbReference type="InterPro" id="IPR019775">
    <property type="entry name" value="WD40_repeat_CS"/>
</dbReference>
<feature type="repeat" description="WD" evidence="3">
    <location>
        <begin position="435"/>
        <end position="476"/>
    </location>
</feature>
<dbReference type="InterPro" id="IPR015943">
    <property type="entry name" value="WD40/YVTN_repeat-like_dom_sf"/>
</dbReference>
<sequence length="559" mass="61667">MQATLRPAGFKETFSRGVKVHFVGVWDTASPVGVMRHKVLPDTANGMGLVYYFRHALAPDERRVTFLPAYAYQGLSGSEKTKDRAPQNGSSRIKEVLFVGAHSDVGGSIHRIKHRQAAALRWMLYEASSRGLQLDDWSVEQEPATEIHESLQSYRPQHRTRRRPHLGTACCAKDGQTFHSTVLASLENGYIPKATISWKPHQSGACWVRLRNSGDEQAQRIERDLNDVALDAIRAYEQQVQKLQGGQGVSGHEVLGDVTRCSQTEEGRRTLRENNAADALVKSATNVLDKLRPEHLDALLDITIRIGTGTRTVSINRDCLRLTRMLSERPQWPEFRDLFPIERDVFVISGHTHQVMSVSASHDGTRIASDSDGKTLRIWDASTGTPVGSPLEGHNGAVWSVAFSPDDTHIVSGSLDHTIRVWIWRRGPPLLGSPLIRHSNYVWSVVFSPDGTHIVSGSLDDTILIWDVEAGTIVVGPIAGHTTSVYSVAYSPDGSRIVSGSFDRTIRIWHAKTGKAIGKPLKGHGGRVWSVAFSPDSKCVISGSDDGTVRIWDVEDLVV</sequence>
<gene>
    <name evidence="5" type="ORF">CERSUDRAFT_107810</name>
</gene>
<name>M2QAR6_CERS8</name>
<dbReference type="HOGENOM" id="CLU_487435_0_0_1"/>
<evidence type="ECO:0000259" key="4">
    <source>
        <dbReference type="Pfam" id="PF09994"/>
    </source>
</evidence>
<feature type="repeat" description="WD" evidence="3">
    <location>
        <begin position="521"/>
        <end position="559"/>
    </location>
</feature>
<feature type="repeat" description="WD" evidence="3">
    <location>
        <begin position="348"/>
        <end position="389"/>
    </location>
</feature>
<dbReference type="AlphaFoldDB" id="M2QAR6"/>
<dbReference type="STRING" id="914234.M2QAR6"/>
<evidence type="ECO:0000256" key="1">
    <source>
        <dbReference type="ARBA" id="ARBA00022574"/>
    </source>
</evidence>
<dbReference type="OrthoDB" id="538223at2759"/>
<evidence type="ECO:0000313" key="5">
    <source>
        <dbReference type="EMBL" id="EMD34043.1"/>
    </source>
</evidence>
<dbReference type="SMART" id="SM00320">
    <property type="entry name" value="WD40"/>
    <property type="match status" value="5"/>
</dbReference>
<dbReference type="Gene3D" id="2.130.10.10">
    <property type="entry name" value="YVTN repeat-like/Quinoprotein amine dehydrogenase"/>
    <property type="match status" value="3"/>
</dbReference>
<dbReference type="InterPro" id="IPR020472">
    <property type="entry name" value="WD40_PAC1"/>
</dbReference>
<dbReference type="InterPro" id="IPR001680">
    <property type="entry name" value="WD40_rpt"/>
</dbReference>
<dbReference type="Pfam" id="PF00400">
    <property type="entry name" value="WD40"/>
    <property type="match status" value="5"/>
</dbReference>
<evidence type="ECO:0000256" key="2">
    <source>
        <dbReference type="ARBA" id="ARBA00022737"/>
    </source>
</evidence>
<dbReference type="CDD" id="cd00200">
    <property type="entry name" value="WD40"/>
    <property type="match status" value="1"/>
</dbReference>
<dbReference type="PRINTS" id="PR00320">
    <property type="entry name" value="GPROTEINBRPT"/>
</dbReference>
<feature type="domain" description="T6SS Phospholipase effector Tle1-like catalytic" evidence="4">
    <location>
        <begin position="9"/>
        <end position="125"/>
    </location>
</feature>
<dbReference type="Proteomes" id="UP000016930">
    <property type="component" value="Unassembled WGS sequence"/>
</dbReference>
<evidence type="ECO:0000313" key="6">
    <source>
        <dbReference type="Proteomes" id="UP000016930"/>
    </source>
</evidence>
<dbReference type="EMBL" id="KB445804">
    <property type="protein sequence ID" value="EMD34043.1"/>
    <property type="molecule type" value="Genomic_DNA"/>
</dbReference>
<protein>
    <recommendedName>
        <fullName evidence="4">T6SS Phospholipase effector Tle1-like catalytic domain-containing protein</fullName>
    </recommendedName>
</protein>
<proteinExistence type="predicted"/>
<dbReference type="GO" id="GO:1990234">
    <property type="term" value="C:transferase complex"/>
    <property type="evidence" value="ECO:0007669"/>
    <property type="project" value="UniProtKB-ARBA"/>
</dbReference>
<feature type="repeat" description="WD" evidence="3">
    <location>
        <begin position="478"/>
        <end position="519"/>
    </location>
</feature>
<dbReference type="PROSITE" id="PS00678">
    <property type="entry name" value="WD_REPEATS_1"/>
    <property type="match status" value="2"/>
</dbReference>
<dbReference type="PANTHER" id="PTHR22847:SF637">
    <property type="entry name" value="WD REPEAT DOMAIN 5B"/>
    <property type="match status" value="1"/>
</dbReference>
<dbReference type="InterPro" id="IPR018712">
    <property type="entry name" value="Tle1-like_cat"/>
</dbReference>
<dbReference type="PROSITE" id="PS50082">
    <property type="entry name" value="WD_REPEATS_2"/>
    <property type="match status" value="5"/>
</dbReference>
<dbReference type="PROSITE" id="PS50294">
    <property type="entry name" value="WD_REPEATS_REGION"/>
    <property type="match status" value="5"/>
</dbReference>
<reference evidence="5 6" key="1">
    <citation type="journal article" date="2012" name="Proc. Natl. Acad. Sci. U.S.A.">
        <title>Comparative genomics of Ceriporiopsis subvermispora and Phanerochaete chrysosporium provide insight into selective ligninolysis.</title>
        <authorList>
            <person name="Fernandez-Fueyo E."/>
            <person name="Ruiz-Duenas F.J."/>
            <person name="Ferreira P."/>
            <person name="Floudas D."/>
            <person name="Hibbett D.S."/>
            <person name="Canessa P."/>
            <person name="Larrondo L.F."/>
            <person name="James T.Y."/>
            <person name="Seelenfreund D."/>
            <person name="Lobos S."/>
            <person name="Polanco R."/>
            <person name="Tello M."/>
            <person name="Honda Y."/>
            <person name="Watanabe T."/>
            <person name="Watanabe T."/>
            <person name="Ryu J.S."/>
            <person name="Kubicek C.P."/>
            <person name="Schmoll M."/>
            <person name="Gaskell J."/>
            <person name="Hammel K.E."/>
            <person name="St John F.J."/>
            <person name="Vanden Wymelenberg A."/>
            <person name="Sabat G."/>
            <person name="Splinter BonDurant S."/>
            <person name="Syed K."/>
            <person name="Yadav J.S."/>
            <person name="Doddapaneni H."/>
            <person name="Subramanian V."/>
            <person name="Lavin J.L."/>
            <person name="Oguiza J.A."/>
            <person name="Perez G."/>
            <person name="Pisabarro A.G."/>
            <person name="Ramirez L."/>
            <person name="Santoyo F."/>
            <person name="Master E."/>
            <person name="Coutinho P.M."/>
            <person name="Henrissat B."/>
            <person name="Lombard V."/>
            <person name="Magnuson J.K."/>
            <person name="Kuees U."/>
            <person name="Hori C."/>
            <person name="Igarashi K."/>
            <person name="Samejima M."/>
            <person name="Held B.W."/>
            <person name="Barry K.W."/>
            <person name="LaButti K.M."/>
            <person name="Lapidus A."/>
            <person name="Lindquist E.A."/>
            <person name="Lucas S.M."/>
            <person name="Riley R."/>
            <person name="Salamov A.A."/>
            <person name="Hoffmeister D."/>
            <person name="Schwenk D."/>
            <person name="Hadar Y."/>
            <person name="Yarden O."/>
            <person name="de Vries R.P."/>
            <person name="Wiebenga A."/>
            <person name="Stenlid J."/>
            <person name="Eastwood D."/>
            <person name="Grigoriev I.V."/>
            <person name="Berka R.M."/>
            <person name="Blanchette R.A."/>
            <person name="Kersten P."/>
            <person name="Martinez A.T."/>
            <person name="Vicuna R."/>
            <person name="Cullen D."/>
        </authorList>
    </citation>
    <scope>NUCLEOTIDE SEQUENCE [LARGE SCALE GENOMIC DNA]</scope>
    <source>
        <strain evidence="5 6">B</strain>
    </source>
</reference>
<organism evidence="5 6">
    <name type="scientific">Ceriporiopsis subvermispora (strain B)</name>
    <name type="common">White-rot fungus</name>
    <name type="synonym">Gelatoporia subvermispora</name>
    <dbReference type="NCBI Taxonomy" id="914234"/>
    <lineage>
        <taxon>Eukaryota</taxon>
        <taxon>Fungi</taxon>
        <taxon>Dikarya</taxon>
        <taxon>Basidiomycota</taxon>
        <taxon>Agaricomycotina</taxon>
        <taxon>Agaricomycetes</taxon>
        <taxon>Polyporales</taxon>
        <taxon>Gelatoporiaceae</taxon>
        <taxon>Gelatoporia</taxon>
    </lineage>
</organism>
<evidence type="ECO:0000256" key="3">
    <source>
        <dbReference type="PROSITE-ProRule" id="PRU00221"/>
    </source>
</evidence>